<sequence length="221" mass="22224">MRSIWRTLDRDTLSSIAATCVAVTMIGVSYGAAVVGSGFPMWMPVLLASTVLAGGSEFLFFGILAAGGGPLAAASAGLLVNARHLPYGLSMPDVFGTGIRRLLGVHLMVDESVAFALAPGDLARRRAAYWLGGIGIAVCWPLGALAGAGIGSVVPDTAAFGLDAVFPAVLLALILPALRDRATLRAAGAGAGLAVATTPFVPAGLPALIALAGLIFAMEAL</sequence>
<gene>
    <name evidence="9" type="ORF">GV791_25095</name>
</gene>
<comment type="similarity">
    <text evidence="2">Belongs to the AzlC family.</text>
</comment>
<dbReference type="AlphaFoldDB" id="A0A6P1CTE4"/>
<keyword evidence="6 8" id="KW-1133">Transmembrane helix</keyword>
<feature type="transmembrane region" description="Helical" evidence="8">
    <location>
        <begin position="157"/>
        <end position="178"/>
    </location>
</feature>
<feature type="transmembrane region" description="Helical" evidence="8">
    <location>
        <begin position="190"/>
        <end position="218"/>
    </location>
</feature>
<dbReference type="GO" id="GO:1903785">
    <property type="term" value="P:L-valine transmembrane transport"/>
    <property type="evidence" value="ECO:0007669"/>
    <property type="project" value="TreeGrafter"/>
</dbReference>
<evidence type="ECO:0000256" key="8">
    <source>
        <dbReference type="SAM" id="Phobius"/>
    </source>
</evidence>
<accession>A0A6P1CTE4</accession>
<keyword evidence="4" id="KW-1003">Cell membrane</keyword>
<dbReference type="GO" id="GO:0005886">
    <property type="term" value="C:plasma membrane"/>
    <property type="evidence" value="ECO:0007669"/>
    <property type="project" value="UniProtKB-SubCell"/>
</dbReference>
<comment type="caution">
    <text evidence="9">The sequence shown here is derived from an EMBL/GenBank/DDBJ whole genome shotgun (WGS) entry which is preliminary data.</text>
</comment>
<dbReference type="RefSeq" id="WP_048833060.1">
    <property type="nucleotide sequence ID" value="NZ_JAAGVB010000054.1"/>
</dbReference>
<evidence type="ECO:0000256" key="5">
    <source>
        <dbReference type="ARBA" id="ARBA00022692"/>
    </source>
</evidence>
<keyword evidence="3" id="KW-0813">Transport</keyword>
<organism evidence="9 10">
    <name type="scientific">Nocardia cyriacigeorgica</name>
    <dbReference type="NCBI Taxonomy" id="135487"/>
    <lineage>
        <taxon>Bacteria</taxon>
        <taxon>Bacillati</taxon>
        <taxon>Actinomycetota</taxon>
        <taxon>Actinomycetes</taxon>
        <taxon>Mycobacteriales</taxon>
        <taxon>Nocardiaceae</taxon>
        <taxon>Nocardia</taxon>
    </lineage>
</organism>
<dbReference type="EMBL" id="JAAGVB010000054">
    <property type="protein sequence ID" value="NEW35819.1"/>
    <property type="molecule type" value="Genomic_DNA"/>
</dbReference>
<name>A0A6P1CTE4_9NOCA</name>
<dbReference type="Proteomes" id="UP000471166">
    <property type="component" value="Unassembled WGS sequence"/>
</dbReference>
<feature type="transmembrane region" description="Helical" evidence="8">
    <location>
        <begin position="12"/>
        <end position="38"/>
    </location>
</feature>
<evidence type="ECO:0000256" key="6">
    <source>
        <dbReference type="ARBA" id="ARBA00022989"/>
    </source>
</evidence>
<keyword evidence="5 8" id="KW-0812">Transmembrane</keyword>
<evidence type="ECO:0000256" key="1">
    <source>
        <dbReference type="ARBA" id="ARBA00004651"/>
    </source>
</evidence>
<dbReference type="Pfam" id="PF03591">
    <property type="entry name" value="AzlC"/>
    <property type="match status" value="1"/>
</dbReference>
<evidence type="ECO:0000313" key="10">
    <source>
        <dbReference type="Proteomes" id="UP000471166"/>
    </source>
</evidence>
<keyword evidence="7 8" id="KW-0472">Membrane</keyword>
<evidence type="ECO:0000256" key="3">
    <source>
        <dbReference type="ARBA" id="ARBA00022448"/>
    </source>
</evidence>
<comment type="subcellular location">
    <subcellularLocation>
        <location evidence="1">Cell membrane</location>
        <topology evidence="1">Multi-pass membrane protein</topology>
    </subcellularLocation>
</comment>
<evidence type="ECO:0000256" key="4">
    <source>
        <dbReference type="ARBA" id="ARBA00022475"/>
    </source>
</evidence>
<evidence type="ECO:0000256" key="2">
    <source>
        <dbReference type="ARBA" id="ARBA00010735"/>
    </source>
</evidence>
<evidence type="ECO:0000256" key="7">
    <source>
        <dbReference type="ARBA" id="ARBA00023136"/>
    </source>
</evidence>
<dbReference type="PANTHER" id="PTHR34979:SF1">
    <property type="entry name" value="INNER MEMBRANE PROTEIN YGAZ"/>
    <property type="match status" value="1"/>
</dbReference>
<proteinExistence type="inferred from homology"/>
<reference evidence="9 10" key="1">
    <citation type="submission" date="2020-01" db="EMBL/GenBank/DDBJ databases">
        <title>Genetics and antimicrobial susceptibilities of Nocardia species isolated from the soil; a comparison with species isolated from humans.</title>
        <authorList>
            <person name="Carrasco G."/>
            <person name="Monzon S."/>
            <person name="Sansegundo M."/>
            <person name="Garcia E."/>
            <person name="Garrido N."/>
            <person name="Medina M.J."/>
            <person name="Villalon P."/>
            <person name="Ramirez-Arocha A.C."/>
            <person name="Jimenez P."/>
            <person name="Cuesta I."/>
            <person name="Valdezate S."/>
        </authorList>
    </citation>
    <scope>NUCLEOTIDE SEQUENCE [LARGE SCALE GENOMIC DNA]</scope>
    <source>
        <strain evidence="9 10">CNM20110626</strain>
    </source>
</reference>
<dbReference type="PANTHER" id="PTHR34979">
    <property type="entry name" value="INNER MEMBRANE PROTEIN YGAZ"/>
    <property type="match status" value="1"/>
</dbReference>
<evidence type="ECO:0000313" key="9">
    <source>
        <dbReference type="EMBL" id="NEW35819.1"/>
    </source>
</evidence>
<protein>
    <submittedName>
        <fullName evidence="9">Branched-chain amino acid ABC transporter permease</fullName>
    </submittedName>
</protein>
<dbReference type="InterPro" id="IPR011606">
    <property type="entry name" value="Brnchd-chn_aa_trnsp_permease"/>
</dbReference>
<feature type="transmembrane region" description="Helical" evidence="8">
    <location>
        <begin position="127"/>
        <end position="151"/>
    </location>
</feature>
<feature type="transmembrane region" description="Helical" evidence="8">
    <location>
        <begin position="58"/>
        <end position="80"/>
    </location>
</feature>